<dbReference type="GO" id="GO:0000978">
    <property type="term" value="F:RNA polymerase II cis-regulatory region sequence-specific DNA binding"/>
    <property type="evidence" value="ECO:0007669"/>
    <property type="project" value="TreeGrafter"/>
</dbReference>
<evidence type="ECO:0000256" key="3">
    <source>
        <dbReference type="ARBA" id="ARBA00023125"/>
    </source>
</evidence>
<dbReference type="PANTHER" id="PTHR11945">
    <property type="entry name" value="MADS BOX PROTEIN"/>
    <property type="match status" value="1"/>
</dbReference>
<keyword evidence="3" id="KW-0238">DNA-binding</keyword>
<evidence type="ECO:0000313" key="9">
    <source>
        <dbReference type="Proteomes" id="UP000516437"/>
    </source>
</evidence>
<dbReference type="Gene3D" id="3.40.1810.10">
    <property type="entry name" value="Transcription factor, MADS-box"/>
    <property type="match status" value="1"/>
</dbReference>
<evidence type="ECO:0000256" key="4">
    <source>
        <dbReference type="ARBA" id="ARBA00023163"/>
    </source>
</evidence>
<feature type="coiled-coil region" evidence="6">
    <location>
        <begin position="97"/>
        <end position="163"/>
    </location>
</feature>
<evidence type="ECO:0000256" key="2">
    <source>
        <dbReference type="ARBA" id="ARBA00023015"/>
    </source>
</evidence>
<dbReference type="Pfam" id="PF00319">
    <property type="entry name" value="SRF-TF"/>
    <property type="match status" value="1"/>
</dbReference>
<name>A0A6A1V6Y2_9ROSI</name>
<accession>A0A6A1V6Y2</accession>
<keyword evidence="4" id="KW-0804">Transcription</keyword>
<dbReference type="SMART" id="SM00432">
    <property type="entry name" value="MADS"/>
    <property type="match status" value="1"/>
</dbReference>
<keyword evidence="9" id="KW-1185">Reference proteome</keyword>
<dbReference type="OrthoDB" id="1896642at2759"/>
<keyword evidence="5" id="KW-0539">Nucleus</keyword>
<keyword evidence="2" id="KW-0805">Transcription regulation</keyword>
<evidence type="ECO:0000256" key="1">
    <source>
        <dbReference type="ARBA" id="ARBA00004123"/>
    </source>
</evidence>
<dbReference type="AlphaFoldDB" id="A0A6A1V6Y2"/>
<evidence type="ECO:0000256" key="5">
    <source>
        <dbReference type="ARBA" id="ARBA00023242"/>
    </source>
</evidence>
<dbReference type="Proteomes" id="UP000516437">
    <property type="component" value="Chromosome 7"/>
</dbReference>
<organism evidence="8 9">
    <name type="scientific">Morella rubra</name>
    <name type="common">Chinese bayberry</name>
    <dbReference type="NCBI Taxonomy" id="262757"/>
    <lineage>
        <taxon>Eukaryota</taxon>
        <taxon>Viridiplantae</taxon>
        <taxon>Streptophyta</taxon>
        <taxon>Embryophyta</taxon>
        <taxon>Tracheophyta</taxon>
        <taxon>Spermatophyta</taxon>
        <taxon>Magnoliopsida</taxon>
        <taxon>eudicotyledons</taxon>
        <taxon>Gunneridae</taxon>
        <taxon>Pentapetalae</taxon>
        <taxon>rosids</taxon>
        <taxon>fabids</taxon>
        <taxon>Fagales</taxon>
        <taxon>Myricaceae</taxon>
        <taxon>Morella</taxon>
    </lineage>
</organism>
<gene>
    <name evidence="8" type="ORF">CJ030_MR7G007741</name>
</gene>
<feature type="domain" description="MADS-box" evidence="7">
    <location>
        <begin position="12"/>
        <end position="72"/>
    </location>
</feature>
<evidence type="ECO:0000256" key="6">
    <source>
        <dbReference type="SAM" id="Coils"/>
    </source>
</evidence>
<dbReference type="GO" id="GO:0000981">
    <property type="term" value="F:DNA-binding transcription factor activity, RNA polymerase II-specific"/>
    <property type="evidence" value="ECO:0007669"/>
    <property type="project" value="TreeGrafter"/>
</dbReference>
<dbReference type="GO" id="GO:0046983">
    <property type="term" value="F:protein dimerization activity"/>
    <property type="evidence" value="ECO:0007669"/>
    <property type="project" value="InterPro"/>
</dbReference>
<dbReference type="FunFam" id="3.40.1810.10:FF:000006">
    <property type="entry name" value="Agamous-like MADS-box protein AGL62"/>
    <property type="match status" value="1"/>
</dbReference>
<dbReference type="InterPro" id="IPR036879">
    <property type="entry name" value="TF_MADSbox_sf"/>
</dbReference>
<evidence type="ECO:0000259" key="7">
    <source>
        <dbReference type="PROSITE" id="PS50066"/>
    </source>
</evidence>
<dbReference type="PRINTS" id="PR00404">
    <property type="entry name" value="MADSDOMAIN"/>
</dbReference>
<comment type="caution">
    <text evidence="8">The sequence shown here is derived from an EMBL/GenBank/DDBJ whole genome shotgun (WGS) entry which is preliminary data.</text>
</comment>
<evidence type="ECO:0000313" key="8">
    <source>
        <dbReference type="EMBL" id="KAB1208609.1"/>
    </source>
</evidence>
<keyword evidence="6" id="KW-0175">Coiled coil</keyword>
<dbReference type="PROSITE" id="PS50066">
    <property type="entry name" value="MADS_BOX_2"/>
    <property type="match status" value="1"/>
</dbReference>
<dbReference type="PANTHER" id="PTHR11945:SF782">
    <property type="entry name" value="OS11G0229900 PROTEIN"/>
    <property type="match status" value="1"/>
</dbReference>
<reference evidence="8 9" key="1">
    <citation type="journal article" date="2019" name="Plant Biotechnol. J.">
        <title>The red bayberry genome and genetic basis of sex determination.</title>
        <authorList>
            <person name="Jia H.M."/>
            <person name="Jia H.J."/>
            <person name="Cai Q.L."/>
            <person name="Wang Y."/>
            <person name="Zhao H.B."/>
            <person name="Yang W.F."/>
            <person name="Wang G.Y."/>
            <person name="Li Y.H."/>
            <person name="Zhan D.L."/>
            <person name="Shen Y.T."/>
            <person name="Niu Q.F."/>
            <person name="Chang L."/>
            <person name="Qiu J."/>
            <person name="Zhao L."/>
            <person name="Xie H.B."/>
            <person name="Fu W.Y."/>
            <person name="Jin J."/>
            <person name="Li X.W."/>
            <person name="Jiao Y."/>
            <person name="Zhou C.C."/>
            <person name="Tu T."/>
            <person name="Chai C.Y."/>
            <person name="Gao J.L."/>
            <person name="Fan L.J."/>
            <person name="van de Weg E."/>
            <person name="Wang J.Y."/>
            <person name="Gao Z.S."/>
        </authorList>
    </citation>
    <scope>NUCLEOTIDE SEQUENCE [LARGE SCALE GENOMIC DNA]</scope>
    <source>
        <tissue evidence="8">Leaves</tissue>
    </source>
</reference>
<proteinExistence type="predicted"/>
<dbReference type="SUPFAM" id="SSF55455">
    <property type="entry name" value="SRF-like"/>
    <property type="match status" value="1"/>
</dbReference>
<dbReference type="InterPro" id="IPR002100">
    <property type="entry name" value="TF_MADSbox"/>
</dbReference>
<comment type="subcellular location">
    <subcellularLocation>
        <location evidence="1">Nucleus</location>
    </subcellularLocation>
</comment>
<dbReference type="EMBL" id="RXIC02000025">
    <property type="protein sequence ID" value="KAB1208609.1"/>
    <property type="molecule type" value="Genomic_DNA"/>
</dbReference>
<sequence>MVAPKKIKKTTRGRQRIEIKELETKSTKHVTFSKRRAGLFKKASELCVLCGAEMAIIAYSPGQKTYAFGHPSVDIVLDRYLARHSLPADQAAHPFHVEEFNKKYVESMKELEEEKKRLTEIEEAKKMGSSGFLWEEAIDNMGLEELEHYLAAMKEMREKLATKVADQSRMRNAWNMMQPSFCGVDFGGSGNYQLGNHPSCGSGGIGDDVGSSTGSGLQNQYHSSKLGNLSEMGGGDAGIGGQEFGTYWHYHRVQGM</sequence>
<dbReference type="GO" id="GO:0005634">
    <property type="term" value="C:nucleus"/>
    <property type="evidence" value="ECO:0007669"/>
    <property type="project" value="UniProtKB-SubCell"/>
</dbReference>
<protein>
    <submittedName>
        <fullName evidence="8">Agamous-like MADS-box protein AGL61</fullName>
    </submittedName>
</protein>